<dbReference type="PANTHER" id="PTHR47861">
    <property type="entry name" value="FKBP-TYPE PEPTIDYL-PROLYL CIS-TRANS ISOMERASE SLYD"/>
    <property type="match status" value="1"/>
</dbReference>
<dbReference type="RefSeq" id="WP_145249203.1">
    <property type="nucleotide sequence ID" value="NZ_CP036278.1"/>
</dbReference>
<evidence type="ECO:0000256" key="3">
    <source>
        <dbReference type="ARBA" id="ARBA00006577"/>
    </source>
</evidence>
<keyword evidence="4" id="KW-0963">Cytoplasm</keyword>
<evidence type="ECO:0000313" key="13">
    <source>
        <dbReference type="Proteomes" id="UP000315750"/>
    </source>
</evidence>
<evidence type="ECO:0000256" key="8">
    <source>
        <dbReference type="ARBA" id="ARBA00037071"/>
    </source>
</evidence>
<keyword evidence="6" id="KW-0143">Chaperone</keyword>
<dbReference type="InterPro" id="IPR001179">
    <property type="entry name" value="PPIase_FKBP_dom"/>
</dbReference>
<comment type="function">
    <text evidence="8">Also involved in hydrogenase metallocenter assembly, probably by participating in the nickel insertion step. This function in hydrogenase biosynthesis requires chaperone activity and the presence of the metal-binding domain, but not PPIase activity.</text>
</comment>
<dbReference type="AlphaFoldDB" id="A0A518ASW4"/>
<evidence type="ECO:0000256" key="9">
    <source>
        <dbReference type="PROSITE-ProRule" id="PRU00277"/>
    </source>
</evidence>
<dbReference type="OrthoDB" id="9808891at2"/>
<evidence type="ECO:0000256" key="7">
    <source>
        <dbReference type="ARBA" id="ARBA00023235"/>
    </source>
</evidence>
<proteinExistence type="inferred from homology"/>
<dbReference type="GO" id="GO:0005737">
    <property type="term" value="C:cytoplasm"/>
    <property type="evidence" value="ECO:0007669"/>
    <property type="project" value="UniProtKB-SubCell"/>
</dbReference>
<reference evidence="12 13" key="1">
    <citation type="submission" date="2019-02" db="EMBL/GenBank/DDBJ databases">
        <title>Deep-cultivation of Planctomycetes and their phenomic and genomic characterization uncovers novel biology.</title>
        <authorList>
            <person name="Wiegand S."/>
            <person name="Jogler M."/>
            <person name="Boedeker C."/>
            <person name="Pinto D."/>
            <person name="Vollmers J."/>
            <person name="Rivas-Marin E."/>
            <person name="Kohn T."/>
            <person name="Peeters S.H."/>
            <person name="Heuer A."/>
            <person name="Rast P."/>
            <person name="Oberbeckmann S."/>
            <person name="Bunk B."/>
            <person name="Jeske O."/>
            <person name="Meyerdierks A."/>
            <person name="Storesund J.E."/>
            <person name="Kallscheuer N."/>
            <person name="Luecker S."/>
            <person name="Lage O.M."/>
            <person name="Pohl T."/>
            <person name="Merkel B.J."/>
            <person name="Hornburger P."/>
            <person name="Mueller R.-W."/>
            <person name="Bruemmer F."/>
            <person name="Labrenz M."/>
            <person name="Spormann A.M."/>
            <person name="Op den Camp H."/>
            <person name="Overmann J."/>
            <person name="Amann R."/>
            <person name="Jetten M.S.M."/>
            <person name="Mascher T."/>
            <person name="Medema M.H."/>
            <person name="Devos D.P."/>
            <person name="Kaster A.-K."/>
            <person name="Ovreas L."/>
            <person name="Rohde M."/>
            <person name="Galperin M.Y."/>
            <person name="Jogler C."/>
        </authorList>
    </citation>
    <scope>NUCLEOTIDE SEQUENCE [LARGE SCALE GENOMIC DNA]</scope>
    <source>
        <strain evidence="12 13">Pan181</strain>
    </source>
</reference>
<organism evidence="12 13">
    <name type="scientific">Aeoliella mucimassa</name>
    <dbReference type="NCBI Taxonomy" id="2527972"/>
    <lineage>
        <taxon>Bacteria</taxon>
        <taxon>Pseudomonadati</taxon>
        <taxon>Planctomycetota</taxon>
        <taxon>Planctomycetia</taxon>
        <taxon>Pirellulales</taxon>
        <taxon>Lacipirellulaceae</taxon>
        <taxon>Aeoliella</taxon>
    </lineage>
</organism>
<gene>
    <name evidence="12" type="primary">slyD</name>
    <name evidence="12" type="ORF">Pan181_40380</name>
</gene>
<evidence type="ECO:0000259" key="11">
    <source>
        <dbReference type="PROSITE" id="PS50059"/>
    </source>
</evidence>
<dbReference type="Proteomes" id="UP000315750">
    <property type="component" value="Chromosome"/>
</dbReference>
<feature type="domain" description="PPIase FKBP-type" evidence="11">
    <location>
        <begin position="6"/>
        <end position="72"/>
    </location>
</feature>
<dbReference type="SUPFAM" id="SSF54534">
    <property type="entry name" value="FKBP-like"/>
    <property type="match status" value="1"/>
</dbReference>
<evidence type="ECO:0000256" key="5">
    <source>
        <dbReference type="ARBA" id="ARBA00023110"/>
    </source>
</evidence>
<dbReference type="EC" id="5.2.1.8" evidence="10"/>
<dbReference type="KEGG" id="amuc:Pan181_40380"/>
<dbReference type="InterPro" id="IPR046357">
    <property type="entry name" value="PPIase_dom_sf"/>
</dbReference>
<evidence type="ECO:0000313" key="12">
    <source>
        <dbReference type="EMBL" id="QDU57815.1"/>
    </source>
</evidence>
<dbReference type="GO" id="GO:0042026">
    <property type="term" value="P:protein refolding"/>
    <property type="evidence" value="ECO:0007669"/>
    <property type="project" value="UniProtKB-ARBA"/>
</dbReference>
<keyword evidence="13" id="KW-1185">Reference proteome</keyword>
<name>A0A518ASW4_9BACT</name>
<comment type="catalytic activity">
    <reaction evidence="1 9 10">
        <text>[protein]-peptidylproline (omega=180) = [protein]-peptidylproline (omega=0)</text>
        <dbReference type="Rhea" id="RHEA:16237"/>
        <dbReference type="Rhea" id="RHEA-COMP:10747"/>
        <dbReference type="Rhea" id="RHEA-COMP:10748"/>
        <dbReference type="ChEBI" id="CHEBI:83833"/>
        <dbReference type="ChEBI" id="CHEBI:83834"/>
        <dbReference type="EC" id="5.2.1.8"/>
    </reaction>
</comment>
<evidence type="ECO:0000256" key="1">
    <source>
        <dbReference type="ARBA" id="ARBA00000971"/>
    </source>
</evidence>
<comment type="subcellular location">
    <subcellularLocation>
        <location evidence="2">Cytoplasm</location>
    </subcellularLocation>
</comment>
<comment type="similarity">
    <text evidence="3 10">Belongs to the FKBP-type PPIase family.</text>
</comment>
<dbReference type="EMBL" id="CP036278">
    <property type="protein sequence ID" value="QDU57815.1"/>
    <property type="molecule type" value="Genomic_DNA"/>
</dbReference>
<dbReference type="Pfam" id="PF00254">
    <property type="entry name" value="FKBP_C"/>
    <property type="match status" value="1"/>
</dbReference>
<evidence type="ECO:0000256" key="2">
    <source>
        <dbReference type="ARBA" id="ARBA00004496"/>
    </source>
</evidence>
<evidence type="ECO:0000256" key="4">
    <source>
        <dbReference type="ARBA" id="ARBA00022490"/>
    </source>
</evidence>
<sequence>MPIEANSAVAIDYKLTDDNGQMIDSSEGQDPLWYLHGHENIVPGLERELTGKSEGDSFKVCVAPEEGYGPRNDSLQQEVSRKNFEDAGELAPGMQFQANTEAGPMVFTITEVTEEMVTVDANHPLAGQTLNFDITVREVREATADEIAHGHIHGPGGHQH</sequence>
<dbReference type="PROSITE" id="PS50059">
    <property type="entry name" value="FKBP_PPIASE"/>
    <property type="match status" value="1"/>
</dbReference>
<dbReference type="Gene3D" id="3.10.50.40">
    <property type="match status" value="1"/>
</dbReference>
<dbReference type="PANTHER" id="PTHR47861:SF3">
    <property type="entry name" value="FKBP-TYPE PEPTIDYL-PROLYL CIS-TRANS ISOMERASE SLYD"/>
    <property type="match status" value="1"/>
</dbReference>
<evidence type="ECO:0000256" key="6">
    <source>
        <dbReference type="ARBA" id="ARBA00023186"/>
    </source>
</evidence>
<protein>
    <recommendedName>
        <fullName evidence="10">Peptidyl-prolyl cis-trans isomerase</fullName>
        <ecNumber evidence="10">5.2.1.8</ecNumber>
    </recommendedName>
</protein>
<accession>A0A518ASW4</accession>
<keyword evidence="5 9" id="KW-0697">Rotamase</keyword>
<dbReference type="GO" id="GO:0003755">
    <property type="term" value="F:peptidyl-prolyl cis-trans isomerase activity"/>
    <property type="evidence" value="ECO:0007669"/>
    <property type="project" value="UniProtKB-UniRule"/>
</dbReference>
<keyword evidence="7 9" id="KW-0413">Isomerase</keyword>
<evidence type="ECO:0000256" key="10">
    <source>
        <dbReference type="RuleBase" id="RU003915"/>
    </source>
</evidence>